<evidence type="ECO:0000256" key="2">
    <source>
        <dbReference type="ARBA" id="ARBA00022552"/>
    </source>
</evidence>
<dbReference type="SUPFAM" id="SSF81799">
    <property type="entry name" value="Putative methyltransferase TM0872, insert domain"/>
    <property type="match status" value="1"/>
</dbReference>
<dbReference type="PANTHER" id="PTHR11265">
    <property type="entry name" value="S-ADENOSYL-METHYLTRANSFERASE MRAW"/>
    <property type="match status" value="1"/>
</dbReference>
<keyword evidence="3 6" id="KW-0489">Methyltransferase</keyword>
<proteinExistence type="inferred from homology"/>
<comment type="similarity">
    <text evidence="1 6">Belongs to the methyltransferase superfamily. RsmH family.</text>
</comment>
<evidence type="ECO:0000313" key="8">
    <source>
        <dbReference type="Proteomes" id="UP000744438"/>
    </source>
</evidence>
<gene>
    <name evidence="6 7" type="primary">rsmH</name>
    <name evidence="7" type="ORF">ISQ63_00100</name>
</gene>
<dbReference type="Pfam" id="PF01795">
    <property type="entry name" value="Methyltransf_5"/>
    <property type="match status" value="1"/>
</dbReference>
<dbReference type="Gene3D" id="1.10.150.170">
    <property type="entry name" value="Putative methyltransferase TM0872, insert domain"/>
    <property type="match status" value="1"/>
</dbReference>
<dbReference type="AlphaFoldDB" id="A0A937I3B7"/>
<sequence>MNYSHEPVLLKETVNNLIYDKSGSYLDCTFGLGGHSKKILENLNSDGSLYSIDKDKEVKNYANLIKDERFNFQKSTFSNISSLFSKNTMNGVLFDLGVSSLQLDKPERGFSFMREGELDMRFDNSSGMSAKEWINTASEKELADVFYFLGEERKSRQFAKKIIQARKETNISSTKNLADLFKPKGFQKKHPATNIFRGIRILINNEFEELKEGLISAIKVLKDRGILAVISFHSAEDRIVKNFFKKDYKNFFEGIHLKNVNKIKPSKEEKSTNPRSRSAILRIGEIEYVS</sequence>
<accession>A0A937I3B7</accession>
<dbReference type="EMBL" id="JADHQC010000001">
    <property type="protein sequence ID" value="MBL6811268.1"/>
    <property type="molecule type" value="Genomic_DNA"/>
</dbReference>
<keyword evidence="5 6" id="KW-0949">S-adenosyl-L-methionine</keyword>
<feature type="binding site" evidence="6">
    <location>
        <position position="95"/>
    </location>
    <ligand>
        <name>S-adenosyl-L-methionine</name>
        <dbReference type="ChEBI" id="CHEBI:59789"/>
    </ligand>
</feature>
<comment type="catalytic activity">
    <reaction evidence="6">
        <text>cytidine(1402) in 16S rRNA + S-adenosyl-L-methionine = N(4)-methylcytidine(1402) in 16S rRNA + S-adenosyl-L-homocysteine + H(+)</text>
        <dbReference type="Rhea" id="RHEA:42928"/>
        <dbReference type="Rhea" id="RHEA-COMP:10286"/>
        <dbReference type="Rhea" id="RHEA-COMP:10287"/>
        <dbReference type="ChEBI" id="CHEBI:15378"/>
        <dbReference type="ChEBI" id="CHEBI:57856"/>
        <dbReference type="ChEBI" id="CHEBI:59789"/>
        <dbReference type="ChEBI" id="CHEBI:74506"/>
        <dbReference type="ChEBI" id="CHEBI:82748"/>
        <dbReference type="EC" id="2.1.1.199"/>
    </reaction>
</comment>
<reference evidence="7" key="1">
    <citation type="submission" date="2020-10" db="EMBL/GenBank/DDBJ databases">
        <title>Microbiome of the Black Sea water column analyzed by genome centric metagenomics.</title>
        <authorList>
            <person name="Cabello-Yeves P.J."/>
            <person name="Callieri C."/>
            <person name="Picazo A."/>
            <person name="Mehrshad M."/>
            <person name="Haro-Moreno J.M."/>
            <person name="Roda-Garcia J."/>
            <person name="Dzembekova N."/>
            <person name="Slabakova V."/>
            <person name="Slabakova N."/>
            <person name="Moncheva S."/>
            <person name="Rodriguez-Valera F."/>
        </authorList>
    </citation>
    <scope>NUCLEOTIDE SEQUENCE</scope>
    <source>
        <strain evidence="7">BS307-5m-G49</strain>
    </source>
</reference>
<organism evidence="7 8">
    <name type="scientific">SAR86 cluster bacterium</name>
    <dbReference type="NCBI Taxonomy" id="2030880"/>
    <lineage>
        <taxon>Bacteria</taxon>
        <taxon>Pseudomonadati</taxon>
        <taxon>Pseudomonadota</taxon>
        <taxon>Gammaproteobacteria</taxon>
        <taxon>SAR86 cluster</taxon>
    </lineage>
</organism>
<dbReference type="SUPFAM" id="SSF53335">
    <property type="entry name" value="S-adenosyl-L-methionine-dependent methyltransferases"/>
    <property type="match status" value="1"/>
</dbReference>
<dbReference type="Proteomes" id="UP000744438">
    <property type="component" value="Unassembled WGS sequence"/>
</dbReference>
<evidence type="ECO:0000313" key="7">
    <source>
        <dbReference type="EMBL" id="MBL6811268.1"/>
    </source>
</evidence>
<dbReference type="GO" id="GO:0005737">
    <property type="term" value="C:cytoplasm"/>
    <property type="evidence" value="ECO:0007669"/>
    <property type="project" value="UniProtKB-SubCell"/>
</dbReference>
<keyword evidence="4 6" id="KW-0808">Transferase</keyword>
<evidence type="ECO:0000256" key="6">
    <source>
        <dbReference type="HAMAP-Rule" id="MF_01007"/>
    </source>
</evidence>
<dbReference type="PIRSF" id="PIRSF004486">
    <property type="entry name" value="MraW"/>
    <property type="match status" value="1"/>
</dbReference>
<keyword evidence="2 6" id="KW-0698">rRNA processing</keyword>
<feature type="binding site" evidence="6">
    <location>
        <position position="77"/>
    </location>
    <ligand>
        <name>S-adenosyl-L-methionine</name>
        <dbReference type="ChEBI" id="CHEBI:59789"/>
    </ligand>
</feature>
<dbReference type="GO" id="GO:0071424">
    <property type="term" value="F:rRNA (cytosine-N4-)-methyltransferase activity"/>
    <property type="evidence" value="ECO:0007669"/>
    <property type="project" value="UniProtKB-UniRule"/>
</dbReference>
<comment type="caution">
    <text evidence="7">The sequence shown here is derived from an EMBL/GenBank/DDBJ whole genome shotgun (WGS) entry which is preliminary data.</text>
</comment>
<comment type="function">
    <text evidence="6">Specifically methylates the N4 position of cytidine in position 1402 (C1402) of 16S rRNA.</text>
</comment>
<dbReference type="GO" id="GO:0070475">
    <property type="term" value="P:rRNA base methylation"/>
    <property type="evidence" value="ECO:0007669"/>
    <property type="project" value="UniProtKB-UniRule"/>
</dbReference>
<feature type="binding site" evidence="6">
    <location>
        <position position="102"/>
    </location>
    <ligand>
        <name>S-adenosyl-L-methionine</name>
        <dbReference type="ChEBI" id="CHEBI:59789"/>
    </ligand>
</feature>
<dbReference type="PANTHER" id="PTHR11265:SF0">
    <property type="entry name" value="12S RRNA N4-METHYLCYTIDINE METHYLTRANSFERASE"/>
    <property type="match status" value="1"/>
</dbReference>
<feature type="binding site" evidence="6">
    <location>
        <begin position="33"/>
        <end position="35"/>
    </location>
    <ligand>
        <name>S-adenosyl-L-methionine</name>
        <dbReference type="ChEBI" id="CHEBI:59789"/>
    </ligand>
</feature>
<protein>
    <recommendedName>
        <fullName evidence="6">Ribosomal RNA small subunit methyltransferase H</fullName>
        <ecNumber evidence="6">2.1.1.199</ecNumber>
    </recommendedName>
    <alternativeName>
        <fullName evidence="6">16S rRNA m(4)C1402 methyltransferase</fullName>
    </alternativeName>
    <alternativeName>
        <fullName evidence="6">rRNA (cytosine-N(4)-)-methyltransferase RsmH</fullName>
    </alternativeName>
</protein>
<evidence type="ECO:0000256" key="3">
    <source>
        <dbReference type="ARBA" id="ARBA00022603"/>
    </source>
</evidence>
<dbReference type="NCBIfam" id="TIGR00006">
    <property type="entry name" value="16S rRNA (cytosine(1402)-N(4))-methyltransferase RsmH"/>
    <property type="match status" value="1"/>
</dbReference>
<dbReference type="InterPro" id="IPR002903">
    <property type="entry name" value="RsmH"/>
</dbReference>
<dbReference type="Gene3D" id="3.40.50.150">
    <property type="entry name" value="Vaccinia Virus protein VP39"/>
    <property type="match status" value="1"/>
</dbReference>
<dbReference type="InterPro" id="IPR029063">
    <property type="entry name" value="SAM-dependent_MTases_sf"/>
</dbReference>
<dbReference type="EC" id="2.1.1.199" evidence="6"/>
<keyword evidence="6" id="KW-0963">Cytoplasm</keyword>
<dbReference type="InterPro" id="IPR023397">
    <property type="entry name" value="SAM-dep_MeTrfase_MraW_recog"/>
</dbReference>
<dbReference type="HAMAP" id="MF_01007">
    <property type="entry name" value="16SrRNA_methyltr_H"/>
    <property type="match status" value="1"/>
</dbReference>
<evidence type="ECO:0000256" key="5">
    <source>
        <dbReference type="ARBA" id="ARBA00022691"/>
    </source>
</evidence>
<comment type="subcellular location">
    <subcellularLocation>
        <location evidence="6">Cytoplasm</location>
    </subcellularLocation>
</comment>
<feature type="binding site" evidence="6">
    <location>
        <position position="53"/>
    </location>
    <ligand>
        <name>S-adenosyl-L-methionine</name>
        <dbReference type="ChEBI" id="CHEBI:59789"/>
    </ligand>
</feature>
<evidence type="ECO:0000256" key="1">
    <source>
        <dbReference type="ARBA" id="ARBA00010396"/>
    </source>
</evidence>
<evidence type="ECO:0000256" key="4">
    <source>
        <dbReference type="ARBA" id="ARBA00022679"/>
    </source>
</evidence>
<name>A0A937I3B7_9GAMM</name>